<name>A0ABT5Z037_9ACTN</name>
<evidence type="ECO:0000313" key="2">
    <source>
        <dbReference type="Proteomes" id="UP001220022"/>
    </source>
</evidence>
<organism evidence="1 2">
    <name type="scientific">Streptantibioticus ferralitis</name>
    <dbReference type="NCBI Taxonomy" id="236510"/>
    <lineage>
        <taxon>Bacteria</taxon>
        <taxon>Bacillati</taxon>
        <taxon>Actinomycetota</taxon>
        <taxon>Actinomycetes</taxon>
        <taxon>Kitasatosporales</taxon>
        <taxon>Streptomycetaceae</taxon>
        <taxon>Streptantibioticus</taxon>
    </lineage>
</organism>
<dbReference type="RefSeq" id="WP_275814742.1">
    <property type="nucleotide sequence ID" value="NZ_BAAANM010000023.1"/>
</dbReference>
<protein>
    <submittedName>
        <fullName evidence="1">Uncharacterized protein</fullName>
    </submittedName>
</protein>
<evidence type="ECO:0000313" key="1">
    <source>
        <dbReference type="EMBL" id="MDF2257165.1"/>
    </source>
</evidence>
<keyword evidence="2" id="KW-1185">Reference proteome</keyword>
<gene>
    <name evidence="1" type="ORF">P2L57_15920</name>
</gene>
<dbReference type="EMBL" id="JARHTQ010000009">
    <property type="protein sequence ID" value="MDF2257165.1"/>
    <property type="molecule type" value="Genomic_DNA"/>
</dbReference>
<proteinExistence type="predicted"/>
<accession>A0ABT5Z037</accession>
<dbReference type="Proteomes" id="UP001220022">
    <property type="component" value="Unassembled WGS sequence"/>
</dbReference>
<sequence length="92" mass="9801">METLNREPTAYVVVATVVHGPKADPILGNGLFCSLDCAAHEVRDLTVALGLQERGATFLARHEGRPVGVAVSGGGRMWTVQVHAYHELPIGL</sequence>
<comment type="caution">
    <text evidence="1">The sequence shown here is derived from an EMBL/GenBank/DDBJ whole genome shotgun (WGS) entry which is preliminary data.</text>
</comment>
<reference evidence="1 2" key="1">
    <citation type="submission" date="2023-03" db="EMBL/GenBank/DDBJ databases">
        <title>Draft genome sequence of type strain Streptomyces ferralitis JCM 14344.</title>
        <authorList>
            <person name="Klaysubun C."/>
            <person name="Duangmal K."/>
        </authorList>
    </citation>
    <scope>NUCLEOTIDE SEQUENCE [LARGE SCALE GENOMIC DNA]</scope>
    <source>
        <strain evidence="1 2">JCM 14344</strain>
    </source>
</reference>